<sequence>MLRLRPFLVRNAAHRHQRVLSSSNTHFSHPFSRSFSAGPPKHFRRHSSLARPLLSLFPVPSRRASSSSTFISSHNKSITAPVVAEYLTQNNLQHKQIGSAGSEQFVIRACPFCAKPTGGKRDNEYKLYVRSDGVFFCHRCASKGSWFDFKSKLRGFSLNKSPIVASSAHPSASPPQMRPTTAPHNYQPKHHQSNDTFDHNAPQTAPLPLPKSTLHSLACSRLFTPAGAVVKNYLNGRGINDTTIKKYGVGSWEYKFKKDGNWTPEECVTFPWICTQSELAEMEKLRGVKIDSGDDYVTNRIKVRSVSEKSHMRMDPTGGGTGFFGWHTVRNPDETLVITEGEYDAMTVWQETGFQSVSVPNGARSFPPALLPQLERFKDIVLFFDLDPAGREGAETAVEKLGVGRCRIVKAGEVNGRPDGWQGCDAKDANDALENGWDIKAMIDSATPISHSHIHTFSSYRSQLIQELLHPQKYEGIKCESLPGLNNIIKGFRRGEMTVVTGPTGSGKTTFLSQLSLDFATQSDKPVNCLWGSFEVKNTRLMQKMLHQYSRAPLPISSDVKETEKRLDELCEEFEELPLYFMNFHGGTDVHSVIDAMEYAVYVHSVSHIILDNLQFMLDRTGGDKYDAQDEAIGLFRKFASDKNVHVILVCHPRKEEEHGKLSINSFFGSAKATQEADNVLILQYDGRRKFIEVKKNRFDGSLGTTPIFFDVKTARYRENEVEGGVVGQGGGKFGGGGGGAGGGYGGGSKGGFVSSGAFGGGIANSGGVGLAAMAGGIGAMARTKLPTKGEGFSVDDILVGEVLGEESPGKTPYELAMEKAGGAGGDGWTSAVISPPKGAGGRQEEEEEEEKEEEKEKEKDIKIFTKGEENAENDLEEEEKVVGGAPKEAKAKLPKKVKATPKAKPKAKAKATASSAISRFDENVEIPEKSTNSRYDDGIVDPFGQFPDSQFGSGGSKVGVRSYSSSLKRGDKEYVDRPLAATWAQKATRAKARKNREITPLERARLKGRGVI</sequence>
<accession>A0A9W7GAC4</accession>
<dbReference type="EMBL" id="BRYA01000145">
    <property type="protein sequence ID" value="GMI41230.1"/>
    <property type="molecule type" value="Genomic_DNA"/>
</dbReference>
<dbReference type="AlphaFoldDB" id="A0A9W7GAC4"/>
<evidence type="ECO:0000313" key="4">
    <source>
        <dbReference type="Proteomes" id="UP001165065"/>
    </source>
</evidence>
<dbReference type="InterPro" id="IPR003593">
    <property type="entry name" value="AAA+_ATPase"/>
</dbReference>
<dbReference type="CDD" id="cd01029">
    <property type="entry name" value="TOPRIM_primases"/>
    <property type="match status" value="1"/>
</dbReference>
<dbReference type="SMART" id="SM00382">
    <property type="entry name" value="AAA"/>
    <property type="match status" value="1"/>
</dbReference>
<dbReference type="PROSITE" id="PS51199">
    <property type="entry name" value="SF4_HELICASE"/>
    <property type="match status" value="1"/>
</dbReference>
<feature type="domain" description="SF4 helicase" evidence="2">
    <location>
        <begin position="471"/>
        <end position="724"/>
    </location>
</feature>
<dbReference type="Pfam" id="PF13481">
    <property type="entry name" value="AAA_25"/>
    <property type="match status" value="1"/>
</dbReference>
<dbReference type="Gene3D" id="3.40.50.300">
    <property type="entry name" value="P-loop containing nucleotide triphosphate hydrolases"/>
    <property type="match status" value="1"/>
</dbReference>
<dbReference type="GO" id="GO:0005524">
    <property type="term" value="F:ATP binding"/>
    <property type="evidence" value="ECO:0007669"/>
    <property type="project" value="InterPro"/>
</dbReference>
<reference evidence="4" key="1">
    <citation type="journal article" date="2023" name="Commun. Biol.">
        <title>Genome analysis of Parmales, the sister group of diatoms, reveals the evolutionary specialization of diatoms from phago-mixotrophs to photoautotrophs.</title>
        <authorList>
            <person name="Ban H."/>
            <person name="Sato S."/>
            <person name="Yoshikawa S."/>
            <person name="Yamada K."/>
            <person name="Nakamura Y."/>
            <person name="Ichinomiya M."/>
            <person name="Sato N."/>
            <person name="Blanc-Mathieu R."/>
            <person name="Endo H."/>
            <person name="Kuwata A."/>
            <person name="Ogata H."/>
        </authorList>
    </citation>
    <scope>NUCLEOTIDE SEQUENCE [LARGE SCALE GENOMIC DNA]</scope>
</reference>
<keyword evidence="4" id="KW-1185">Reference proteome</keyword>
<dbReference type="OrthoDB" id="275278at2759"/>
<dbReference type="CDD" id="cd22541">
    <property type="entry name" value="SP5_N"/>
    <property type="match status" value="1"/>
</dbReference>
<evidence type="ECO:0000259" key="2">
    <source>
        <dbReference type="PROSITE" id="PS51199"/>
    </source>
</evidence>
<name>A0A9W7GAC4_9STRA</name>
<dbReference type="GO" id="GO:0003697">
    <property type="term" value="F:single-stranded DNA binding"/>
    <property type="evidence" value="ECO:0007669"/>
    <property type="project" value="InterPro"/>
</dbReference>
<feature type="compositionally biased region" description="Acidic residues" evidence="1">
    <location>
        <begin position="871"/>
        <end position="880"/>
    </location>
</feature>
<dbReference type="SUPFAM" id="SSF56731">
    <property type="entry name" value="DNA primase core"/>
    <property type="match status" value="1"/>
</dbReference>
<dbReference type="InterPro" id="IPR027032">
    <property type="entry name" value="Twinkle-like"/>
</dbReference>
<protein>
    <recommendedName>
        <fullName evidence="2">SF4 helicase domain-containing protein</fullName>
    </recommendedName>
</protein>
<feature type="compositionally biased region" description="Basic and acidic residues" evidence="1">
    <location>
        <begin position="855"/>
        <end position="870"/>
    </location>
</feature>
<dbReference type="PANTHER" id="PTHR12873">
    <property type="entry name" value="T7-LIKE MITOCHONDRIAL DNA HELICASE"/>
    <property type="match status" value="1"/>
</dbReference>
<feature type="compositionally biased region" description="Basic residues" evidence="1">
    <location>
        <begin position="893"/>
        <end position="910"/>
    </location>
</feature>
<feature type="compositionally biased region" description="Basic and acidic residues" evidence="1">
    <location>
        <begin position="920"/>
        <end position="929"/>
    </location>
</feature>
<feature type="compositionally biased region" description="Acidic residues" evidence="1">
    <location>
        <begin position="845"/>
        <end position="854"/>
    </location>
</feature>
<dbReference type="SUPFAM" id="SSF52540">
    <property type="entry name" value="P-loop containing nucleoside triphosphate hydrolases"/>
    <property type="match status" value="1"/>
</dbReference>
<organism evidence="3 4">
    <name type="scientific">Triparma columacea</name>
    <dbReference type="NCBI Taxonomy" id="722753"/>
    <lineage>
        <taxon>Eukaryota</taxon>
        <taxon>Sar</taxon>
        <taxon>Stramenopiles</taxon>
        <taxon>Ochrophyta</taxon>
        <taxon>Bolidophyceae</taxon>
        <taxon>Parmales</taxon>
        <taxon>Triparmaceae</taxon>
        <taxon>Triparma</taxon>
    </lineage>
</organism>
<dbReference type="Gene3D" id="3.40.1360.10">
    <property type="match status" value="1"/>
</dbReference>
<feature type="region of interest" description="Disordered" evidence="1">
    <location>
        <begin position="165"/>
        <end position="197"/>
    </location>
</feature>
<dbReference type="InterPro" id="IPR007694">
    <property type="entry name" value="DNA_helicase_DnaB-like_C"/>
</dbReference>
<feature type="region of interest" description="Disordered" evidence="1">
    <location>
        <begin position="822"/>
        <end position="963"/>
    </location>
</feature>
<evidence type="ECO:0000313" key="3">
    <source>
        <dbReference type="EMBL" id="GMI41230.1"/>
    </source>
</evidence>
<dbReference type="Pfam" id="PF13155">
    <property type="entry name" value="Toprim_2"/>
    <property type="match status" value="1"/>
</dbReference>
<dbReference type="InterPro" id="IPR034154">
    <property type="entry name" value="TOPRIM_DnaG/twinkle"/>
</dbReference>
<dbReference type="PANTHER" id="PTHR12873:SF0">
    <property type="entry name" value="TWINKLE MTDNA HELICASE"/>
    <property type="match status" value="1"/>
</dbReference>
<dbReference type="InterPro" id="IPR027417">
    <property type="entry name" value="P-loop_NTPase"/>
</dbReference>
<gene>
    <name evidence="3" type="ORF">TrCOL_g13425</name>
</gene>
<evidence type="ECO:0000256" key="1">
    <source>
        <dbReference type="SAM" id="MobiDB-lite"/>
    </source>
</evidence>
<dbReference type="GO" id="GO:0043139">
    <property type="term" value="F:5'-3' DNA helicase activity"/>
    <property type="evidence" value="ECO:0007669"/>
    <property type="project" value="InterPro"/>
</dbReference>
<comment type="caution">
    <text evidence="3">The sequence shown here is derived from an EMBL/GenBank/DDBJ whole genome shotgun (WGS) entry which is preliminary data.</text>
</comment>
<dbReference type="GO" id="GO:0006260">
    <property type="term" value="P:DNA replication"/>
    <property type="evidence" value="ECO:0007669"/>
    <property type="project" value="InterPro"/>
</dbReference>
<dbReference type="Proteomes" id="UP001165065">
    <property type="component" value="Unassembled WGS sequence"/>
</dbReference>
<proteinExistence type="predicted"/>
<dbReference type="CDD" id="cd01122">
    <property type="entry name" value="Twinkle_C"/>
    <property type="match status" value="1"/>
</dbReference>